<dbReference type="InterPro" id="IPR023346">
    <property type="entry name" value="Lysozyme-like_dom_sf"/>
</dbReference>
<dbReference type="AlphaFoldDB" id="A0A2A5CE88"/>
<dbReference type="GO" id="GO:0009253">
    <property type="term" value="P:peptidoglycan catabolic process"/>
    <property type="evidence" value="ECO:0007669"/>
    <property type="project" value="TreeGrafter"/>
</dbReference>
<proteinExistence type="predicted"/>
<feature type="domain" description="Peptidoglycan binding-like" evidence="2">
    <location>
        <begin position="356"/>
        <end position="409"/>
    </location>
</feature>
<dbReference type="Pfam" id="PF13406">
    <property type="entry name" value="SLT_2"/>
    <property type="match status" value="1"/>
</dbReference>
<evidence type="ECO:0000313" key="4">
    <source>
        <dbReference type="EMBL" id="PCJ41821.1"/>
    </source>
</evidence>
<dbReference type="SUPFAM" id="SSF53955">
    <property type="entry name" value="Lysozyme-like"/>
    <property type="match status" value="1"/>
</dbReference>
<comment type="caution">
    <text evidence="4">The sequence shown here is derived from an EMBL/GenBank/DDBJ whole genome shotgun (WGS) entry which is preliminary data.</text>
</comment>
<feature type="signal peptide" evidence="1">
    <location>
        <begin position="1"/>
        <end position="35"/>
    </location>
</feature>
<dbReference type="Pfam" id="PF01471">
    <property type="entry name" value="PG_binding_1"/>
    <property type="match status" value="1"/>
</dbReference>
<dbReference type="InterPro" id="IPR011970">
    <property type="entry name" value="MltB_2"/>
</dbReference>
<dbReference type="EMBL" id="NVWI01000001">
    <property type="protein sequence ID" value="PCJ43802.1"/>
    <property type="molecule type" value="Genomic_DNA"/>
</dbReference>
<dbReference type="InterPro" id="IPR043426">
    <property type="entry name" value="MltB-like"/>
</dbReference>
<feature type="domain" description="Transglycosylase SLT" evidence="3">
    <location>
        <begin position="41"/>
        <end position="333"/>
    </location>
</feature>
<accession>A0A2A5CE88</accession>
<protein>
    <submittedName>
        <fullName evidence="4">Lytic transglycosylase</fullName>
    </submittedName>
</protein>
<feature type="chain" id="PRO_5014283327" evidence="1">
    <location>
        <begin position="36"/>
        <end position="416"/>
    </location>
</feature>
<dbReference type="InterPro" id="IPR036366">
    <property type="entry name" value="PGBDSf"/>
</dbReference>
<sequence length="416" mass="46100">MSGTNLPSLLIKSLQSFTLASCLILGTLLSTSSYAQEQQPFADWLADLRNEALAEGISESLLDEALSVIEEPIPRVIELDKSQPEFVQTFSNYMNNRLSQARIERGQALLQEHSELFSRIYREYGVQPHYLVSFWALESNFGDYTGGFSVLNALATLAYDPRRSGFFRNELLTALKILDAGHISVEDMSGSWAGAMGQCQFMPSTFEHYAVDGDNDGRIDIWNSLPDVFASAANFLSESGWRSDERWGREVTLPQEFDFTQSGTANRKTVSEWNALGVMRANGNPLGNSSIQGSIVLPAGASGPVFLAYNNFRTTMVWNRSTYYAISVGHLADRFVGGGEIQHWPDTEERALSRIEVIELQEILNSMGIDVGSPDGILGSRTRGAIRTFQEESGLPTDGYASYDLLDMMRIMAISE</sequence>
<evidence type="ECO:0000259" key="2">
    <source>
        <dbReference type="Pfam" id="PF01471"/>
    </source>
</evidence>
<evidence type="ECO:0000313" key="6">
    <source>
        <dbReference type="Proteomes" id="UP000228987"/>
    </source>
</evidence>
<dbReference type="NCBIfam" id="TIGR02283">
    <property type="entry name" value="MltB_2"/>
    <property type="match status" value="1"/>
</dbReference>
<evidence type="ECO:0000256" key="1">
    <source>
        <dbReference type="SAM" id="SignalP"/>
    </source>
</evidence>
<dbReference type="InterPro" id="IPR031304">
    <property type="entry name" value="SLT_2"/>
</dbReference>
<dbReference type="Gene3D" id="1.10.101.10">
    <property type="entry name" value="PGBD-like superfamily/PGBD"/>
    <property type="match status" value="1"/>
</dbReference>
<evidence type="ECO:0000259" key="3">
    <source>
        <dbReference type="Pfam" id="PF13406"/>
    </source>
</evidence>
<dbReference type="EMBL" id="NVWI01000004">
    <property type="protein sequence ID" value="PCJ41821.1"/>
    <property type="molecule type" value="Genomic_DNA"/>
</dbReference>
<dbReference type="SUPFAM" id="SSF47090">
    <property type="entry name" value="PGBD-like"/>
    <property type="match status" value="1"/>
</dbReference>
<dbReference type="Gene3D" id="1.10.530.10">
    <property type="match status" value="1"/>
</dbReference>
<dbReference type="InterPro" id="IPR002477">
    <property type="entry name" value="Peptidoglycan-bd-like"/>
</dbReference>
<dbReference type="FunFam" id="1.10.8.350:FF:000001">
    <property type="entry name" value="Lytic murein transglycosylase B"/>
    <property type="match status" value="1"/>
</dbReference>
<dbReference type="PANTHER" id="PTHR30163">
    <property type="entry name" value="MEMBRANE-BOUND LYTIC MUREIN TRANSGLYCOSYLASE B"/>
    <property type="match status" value="1"/>
</dbReference>
<dbReference type="InterPro" id="IPR036365">
    <property type="entry name" value="PGBD-like_sf"/>
</dbReference>
<reference evidence="6" key="1">
    <citation type="submission" date="2017-08" db="EMBL/GenBank/DDBJ databases">
        <title>A dynamic microbial community with high functional redundancy inhabits the cold, oxic subseafloor aquifer.</title>
        <authorList>
            <person name="Tully B.J."/>
            <person name="Wheat C.G."/>
            <person name="Glazer B.T."/>
            <person name="Huber J.A."/>
        </authorList>
    </citation>
    <scope>NUCLEOTIDE SEQUENCE [LARGE SCALE GENOMIC DNA]</scope>
</reference>
<dbReference type="Proteomes" id="UP000228987">
    <property type="component" value="Unassembled WGS sequence"/>
</dbReference>
<keyword evidence="1" id="KW-0732">Signal</keyword>
<dbReference type="CDD" id="cd13399">
    <property type="entry name" value="Slt35-like"/>
    <property type="match status" value="1"/>
</dbReference>
<organism evidence="4 6">
    <name type="scientific">SAR86 cluster bacterium</name>
    <dbReference type="NCBI Taxonomy" id="2030880"/>
    <lineage>
        <taxon>Bacteria</taxon>
        <taxon>Pseudomonadati</taxon>
        <taxon>Pseudomonadota</taxon>
        <taxon>Gammaproteobacteria</taxon>
        <taxon>SAR86 cluster</taxon>
    </lineage>
</organism>
<dbReference type="Gene3D" id="1.10.8.350">
    <property type="entry name" value="Bacterial muramidase"/>
    <property type="match status" value="1"/>
</dbReference>
<evidence type="ECO:0000313" key="5">
    <source>
        <dbReference type="EMBL" id="PCJ43802.1"/>
    </source>
</evidence>
<name>A0A2A5CE88_9GAMM</name>
<reference evidence="4" key="2">
    <citation type="journal article" date="2018" name="ISME J.">
        <title>A dynamic microbial community with high functional redundancy inhabits the cold, oxic subseafloor aquifer.</title>
        <authorList>
            <person name="Tully B.J."/>
            <person name="Wheat C.G."/>
            <person name="Glazer B.T."/>
            <person name="Huber J.A."/>
        </authorList>
    </citation>
    <scope>NUCLEOTIDE SEQUENCE</scope>
    <source>
        <strain evidence="4">NORP41</strain>
    </source>
</reference>
<dbReference type="PANTHER" id="PTHR30163:SF8">
    <property type="entry name" value="LYTIC MUREIN TRANSGLYCOSYLASE"/>
    <property type="match status" value="1"/>
</dbReference>
<gene>
    <name evidence="5" type="ORF">COA71_02755</name>
    <name evidence="4" type="ORF">COA71_07365</name>
</gene>
<dbReference type="GO" id="GO:0008933">
    <property type="term" value="F:peptidoglycan lytic transglycosylase activity"/>
    <property type="evidence" value="ECO:0007669"/>
    <property type="project" value="TreeGrafter"/>
</dbReference>